<name>A0A418N9V5_9FLAO</name>
<dbReference type="AlphaFoldDB" id="A0A418N9V5"/>
<reference evidence="2 4" key="2">
    <citation type="submission" date="2019-07" db="EMBL/GenBank/DDBJ databases">
        <title>Draft genome of two Muricauda strains isolated from deep sea.</title>
        <authorList>
            <person name="Sun C."/>
        </authorList>
    </citation>
    <scope>NUCLEOTIDE SEQUENCE [LARGE SCALE GENOMIC DNA]</scope>
    <source>
        <strain evidence="2 4">NH166</strain>
    </source>
</reference>
<dbReference type="Pfam" id="PF14054">
    <property type="entry name" value="DUF4249"/>
    <property type="match status" value="1"/>
</dbReference>
<evidence type="ECO:0000313" key="3">
    <source>
        <dbReference type="Proteomes" id="UP000284189"/>
    </source>
</evidence>
<gene>
    <name evidence="1" type="ORF">D2U88_06970</name>
    <name evidence="2" type="ORF">FQ019_06915</name>
</gene>
<dbReference type="PROSITE" id="PS51257">
    <property type="entry name" value="PROKAR_LIPOPROTEIN"/>
    <property type="match status" value="1"/>
</dbReference>
<dbReference type="OrthoDB" id="1062680at2"/>
<organism evidence="1 3">
    <name type="scientific">Flagellimonas aequoris</name>
    <dbReference type="NCBI Taxonomy" id="2306997"/>
    <lineage>
        <taxon>Bacteria</taxon>
        <taxon>Pseudomonadati</taxon>
        <taxon>Bacteroidota</taxon>
        <taxon>Flavobacteriia</taxon>
        <taxon>Flavobacteriales</taxon>
        <taxon>Flavobacteriaceae</taxon>
        <taxon>Flagellimonas</taxon>
    </lineage>
</organism>
<accession>A0A418N9V5</accession>
<comment type="caution">
    <text evidence="1">The sequence shown here is derived from an EMBL/GenBank/DDBJ whole genome shotgun (WGS) entry which is preliminary data.</text>
</comment>
<evidence type="ECO:0000313" key="2">
    <source>
        <dbReference type="EMBL" id="TXK03959.1"/>
    </source>
</evidence>
<evidence type="ECO:0000313" key="1">
    <source>
        <dbReference type="EMBL" id="RIV72188.1"/>
    </source>
</evidence>
<reference evidence="1 3" key="1">
    <citation type="submission" date="2018-08" db="EMBL/GenBank/DDBJ databases">
        <title>Proposal of Muricauda 72 sp.nov. and Muricauda NH166 sp.nov., isolated from seawater.</title>
        <authorList>
            <person name="Cheng H."/>
            <person name="Wu Y.-H."/>
            <person name="Guo L.-L."/>
            <person name="Xu X.-W."/>
        </authorList>
    </citation>
    <scope>NUCLEOTIDE SEQUENCE [LARGE SCALE GENOMIC DNA]</scope>
    <source>
        <strain evidence="1 3">NH166</strain>
    </source>
</reference>
<sequence>MKVRGMIYKIIMLLVLMIGVGACIDELDIETLGGDDADGMLVVEAVFTNEMKTQTVYLSRSDNRLDLETDTTYNRYIPVGTRPYDSVVVETGASVKVLGDNGTEFIFTEGQEGSYFSNTPFALEMGVDYILEITTSLGTAYTSKKVGVTGTSEITNVYAERTTSNSGVDGVAIYVDSEPGLGASEYYRYTYDETYKIVAPMWSPVDFKLTNYDPCALPEPTYDLEIVPREVQNQVCYNTVSSNTIELASTAGNPGSKVSKQMVRFIGRDNFIISHRYSILVKQLVQSADAYSYYKTLKGFSQSEDIFSQVQPGAIYANVSRKDGKDEDVLGYVEAVGATEKRLFFNFEDLFPGEELPPYPYGCGLETAPESHLSRCYAGPTPPESCPPSVIERVDQGLINYYAPYSESLVPNSSCPGPYVFVTRVCGDCTLLGANVVPDFWEE</sequence>
<dbReference type="InterPro" id="IPR025345">
    <property type="entry name" value="DUF4249"/>
</dbReference>
<dbReference type="EMBL" id="QXFJ01000015">
    <property type="protein sequence ID" value="RIV72188.1"/>
    <property type="molecule type" value="Genomic_DNA"/>
</dbReference>
<dbReference type="Proteomes" id="UP000321528">
    <property type="component" value="Unassembled WGS sequence"/>
</dbReference>
<dbReference type="Proteomes" id="UP000284189">
    <property type="component" value="Unassembled WGS sequence"/>
</dbReference>
<protein>
    <submittedName>
        <fullName evidence="1">DUF4249 domain-containing protein</fullName>
    </submittedName>
</protein>
<evidence type="ECO:0000313" key="4">
    <source>
        <dbReference type="Proteomes" id="UP000321528"/>
    </source>
</evidence>
<dbReference type="EMBL" id="VNWL01000014">
    <property type="protein sequence ID" value="TXK03959.1"/>
    <property type="molecule type" value="Genomic_DNA"/>
</dbReference>
<proteinExistence type="predicted"/>
<keyword evidence="4" id="KW-1185">Reference proteome</keyword>